<reference evidence="4" key="1">
    <citation type="journal article" date="2019" name="Int. J. Syst. Evol. Microbiol.">
        <title>The Global Catalogue of Microorganisms (GCM) 10K type strain sequencing project: providing services to taxonomists for standard genome sequencing and annotation.</title>
        <authorList>
            <consortium name="The Broad Institute Genomics Platform"/>
            <consortium name="The Broad Institute Genome Sequencing Center for Infectious Disease"/>
            <person name="Wu L."/>
            <person name="Ma J."/>
        </authorList>
    </citation>
    <scope>NUCLEOTIDE SEQUENCE [LARGE SCALE GENOMIC DNA]</scope>
    <source>
        <strain evidence="4">KCTC 52168</strain>
    </source>
</reference>
<feature type="compositionally biased region" description="Basic and acidic residues" evidence="1">
    <location>
        <begin position="203"/>
        <end position="219"/>
    </location>
</feature>
<dbReference type="InterPro" id="IPR025240">
    <property type="entry name" value="DUF4189"/>
</dbReference>
<comment type="caution">
    <text evidence="3">The sequence shown here is derived from an EMBL/GenBank/DDBJ whole genome shotgun (WGS) entry which is preliminary data.</text>
</comment>
<proteinExistence type="predicted"/>
<keyword evidence="4" id="KW-1185">Reference proteome</keyword>
<evidence type="ECO:0000313" key="4">
    <source>
        <dbReference type="Proteomes" id="UP001595556"/>
    </source>
</evidence>
<gene>
    <name evidence="3" type="ORF">ACFOEN_11645</name>
</gene>
<protein>
    <submittedName>
        <fullName evidence="3">DUF4189 domain-containing protein</fullName>
    </submittedName>
</protein>
<dbReference type="Pfam" id="PF13827">
    <property type="entry name" value="DUF4189"/>
    <property type="match status" value="1"/>
</dbReference>
<accession>A0ABV7H817</accession>
<dbReference type="RefSeq" id="WP_377304091.1">
    <property type="nucleotide sequence ID" value="NZ_CP180191.1"/>
</dbReference>
<dbReference type="EMBL" id="JBHRTI010000004">
    <property type="protein sequence ID" value="MFC3148295.1"/>
    <property type="molecule type" value="Genomic_DNA"/>
</dbReference>
<dbReference type="Proteomes" id="UP001595556">
    <property type="component" value="Unassembled WGS sequence"/>
</dbReference>
<name>A0ABV7H817_9BURK</name>
<feature type="domain" description="DUF4189" evidence="2">
    <location>
        <begin position="333"/>
        <end position="430"/>
    </location>
</feature>
<organism evidence="3 4">
    <name type="scientific">Piscinibacterium candidicorallinum</name>
    <dbReference type="NCBI Taxonomy" id="1793872"/>
    <lineage>
        <taxon>Bacteria</taxon>
        <taxon>Pseudomonadati</taxon>
        <taxon>Pseudomonadota</taxon>
        <taxon>Betaproteobacteria</taxon>
        <taxon>Burkholderiales</taxon>
        <taxon>Piscinibacterium</taxon>
    </lineage>
</organism>
<evidence type="ECO:0000313" key="3">
    <source>
        <dbReference type="EMBL" id="MFC3148295.1"/>
    </source>
</evidence>
<evidence type="ECO:0000256" key="1">
    <source>
        <dbReference type="SAM" id="MobiDB-lite"/>
    </source>
</evidence>
<sequence>MFGVVGASGAQAASDATCKDYARNAVEVATRTKSIPCPLDGPAGRWSTRYDDHYNWCRTVRDRTLDEENVARDTLANVCAADHATCQGYANTAIAQVARLEPLKCLPRRDVPGRWSSVPAEHYNWCRVAISKSSRIRDETAEREKVVNSCARCDLYARGAVASAKKLFDAGCGGIAYGQGRWSTNLEDHRNWCLSVRESTQNTEDRAREDGLARCERMNSSKTGGGTPPPVGMPPPSGATAKPCTVVATLNVYQCTDPKGVVSEYFTRGDSPVACGMDEADAEAAAKRLYAGAGLGDGPGTCQYRAEFAQGLCTCTFPPGQTSSALSLPPDRWASFATNGRGRWGYAVRQPSFVQASELAVKGCGGAAEGCRTFGSSTARCNAYAESRRGGYWYAAGGADTEAQAKANALRFCQSGTAPAGSCVVAHSSCRP</sequence>
<feature type="region of interest" description="Disordered" evidence="1">
    <location>
        <begin position="203"/>
        <end position="234"/>
    </location>
</feature>
<evidence type="ECO:0000259" key="2">
    <source>
        <dbReference type="Pfam" id="PF13827"/>
    </source>
</evidence>